<accession>A0AAD7DUW6</accession>
<sequence length="333" mass="35355">MAKCATTPWGSWQYWSTRLGTNPGQAPTRQTMLHAPQREGFRVKGAALPDRVTRFGEEHGRGRETSGVSGINDCREHFQRHQLPCGAEKLVAIPQGGPGVFCHQQTLDVDAFGGRADVAQKRTNNLIRVLPGAVVCGVELEGRAYVRVVVLRLDEALGSRECHAQLIADLDTERDPIAALKTQPLLVGPDQRSPNDWTRRPPCPGSPRGARSGAVADEAAAGERHGAAPPGVEAAACADSKTWSPEAEWGITRPSGEELHVADTVPHTAFAGERTWGPRSVVGNCKLVPAEHPSGAGAWVSRTGGTEAGSPCIPGLGEAPPTRSRGPQRVEVG</sequence>
<feature type="region of interest" description="Disordered" evidence="1">
    <location>
        <begin position="296"/>
        <end position="333"/>
    </location>
</feature>
<reference evidence="2" key="1">
    <citation type="submission" date="2023-03" db="EMBL/GenBank/DDBJ databases">
        <title>Massive genome expansion in bonnet fungi (Mycena s.s.) driven by repeated elements and novel gene families across ecological guilds.</title>
        <authorList>
            <consortium name="Lawrence Berkeley National Laboratory"/>
            <person name="Harder C.B."/>
            <person name="Miyauchi S."/>
            <person name="Viragh M."/>
            <person name="Kuo A."/>
            <person name="Thoen E."/>
            <person name="Andreopoulos B."/>
            <person name="Lu D."/>
            <person name="Skrede I."/>
            <person name="Drula E."/>
            <person name="Henrissat B."/>
            <person name="Morin E."/>
            <person name="Kohler A."/>
            <person name="Barry K."/>
            <person name="LaButti K."/>
            <person name="Morin E."/>
            <person name="Salamov A."/>
            <person name="Lipzen A."/>
            <person name="Mereny Z."/>
            <person name="Hegedus B."/>
            <person name="Baldrian P."/>
            <person name="Stursova M."/>
            <person name="Weitz H."/>
            <person name="Taylor A."/>
            <person name="Grigoriev I.V."/>
            <person name="Nagy L.G."/>
            <person name="Martin F."/>
            <person name="Kauserud H."/>
        </authorList>
    </citation>
    <scope>NUCLEOTIDE SEQUENCE</scope>
    <source>
        <strain evidence="2">CBHHK067</strain>
    </source>
</reference>
<name>A0AAD7DUW6_MYCRO</name>
<dbReference type="EMBL" id="JARKIE010000022">
    <property type="protein sequence ID" value="KAJ7699663.1"/>
    <property type="molecule type" value="Genomic_DNA"/>
</dbReference>
<evidence type="ECO:0000313" key="2">
    <source>
        <dbReference type="EMBL" id="KAJ7699663.1"/>
    </source>
</evidence>
<keyword evidence="3" id="KW-1185">Reference proteome</keyword>
<dbReference type="Proteomes" id="UP001221757">
    <property type="component" value="Unassembled WGS sequence"/>
</dbReference>
<evidence type="ECO:0000256" key="1">
    <source>
        <dbReference type="SAM" id="MobiDB-lite"/>
    </source>
</evidence>
<proteinExistence type="predicted"/>
<dbReference type="AlphaFoldDB" id="A0AAD7DUW6"/>
<feature type="region of interest" description="Disordered" evidence="1">
    <location>
        <begin position="181"/>
        <end position="245"/>
    </location>
</feature>
<gene>
    <name evidence="2" type="ORF">B0H17DRAFT_1129261</name>
</gene>
<protein>
    <submittedName>
        <fullName evidence="2">Uncharacterized protein</fullName>
    </submittedName>
</protein>
<evidence type="ECO:0000313" key="3">
    <source>
        <dbReference type="Proteomes" id="UP001221757"/>
    </source>
</evidence>
<organism evidence="2 3">
    <name type="scientific">Mycena rosella</name>
    <name type="common">Pink bonnet</name>
    <name type="synonym">Agaricus rosellus</name>
    <dbReference type="NCBI Taxonomy" id="1033263"/>
    <lineage>
        <taxon>Eukaryota</taxon>
        <taxon>Fungi</taxon>
        <taxon>Dikarya</taxon>
        <taxon>Basidiomycota</taxon>
        <taxon>Agaricomycotina</taxon>
        <taxon>Agaricomycetes</taxon>
        <taxon>Agaricomycetidae</taxon>
        <taxon>Agaricales</taxon>
        <taxon>Marasmiineae</taxon>
        <taxon>Mycenaceae</taxon>
        <taxon>Mycena</taxon>
    </lineage>
</organism>
<comment type="caution">
    <text evidence="2">The sequence shown here is derived from an EMBL/GenBank/DDBJ whole genome shotgun (WGS) entry which is preliminary data.</text>
</comment>
<feature type="compositionally biased region" description="Low complexity" evidence="1">
    <location>
        <begin position="227"/>
        <end position="238"/>
    </location>
</feature>